<dbReference type="Gene3D" id="2.60.40.1120">
    <property type="entry name" value="Carboxypeptidase-like, regulatory domain"/>
    <property type="match status" value="1"/>
</dbReference>
<comment type="subcellular location">
    <subcellularLocation>
        <location evidence="1 8">Cell outer membrane</location>
        <topology evidence="1 8">Multi-pass membrane protein</topology>
    </subcellularLocation>
</comment>
<evidence type="ECO:0000259" key="12">
    <source>
        <dbReference type="Pfam" id="PF07715"/>
    </source>
</evidence>
<evidence type="ECO:0000256" key="9">
    <source>
        <dbReference type="RuleBase" id="RU003357"/>
    </source>
</evidence>
<dbReference type="InterPro" id="IPR036942">
    <property type="entry name" value="Beta-barrel_TonB_sf"/>
</dbReference>
<evidence type="ECO:0000259" key="11">
    <source>
        <dbReference type="Pfam" id="PF00593"/>
    </source>
</evidence>
<dbReference type="EMBL" id="CP029480">
    <property type="protein sequence ID" value="AWW00701.1"/>
    <property type="molecule type" value="Genomic_DNA"/>
</dbReference>
<protein>
    <submittedName>
        <fullName evidence="13">SusC/RagA family TonB-linked outer membrane protein</fullName>
    </submittedName>
</protein>
<feature type="domain" description="TonB-dependent receptor-like beta-barrel" evidence="11">
    <location>
        <begin position="390"/>
        <end position="763"/>
    </location>
</feature>
<dbReference type="KEGG" id="als:DJ013_21935"/>
<evidence type="ECO:0000313" key="13">
    <source>
        <dbReference type="EMBL" id="AWW00701.1"/>
    </source>
</evidence>
<sequence>MIKKLLIIVLIMGVLPAMAQKRTVAGTVTDSDDGSTLSGVSVVIQGTTVGVLTDSDGKYTISAAEGDVLTFSFIGMESQNVKVANNSTLNVTLLSDANQLNAIVVTALGIKREEKTLTYAQQTVSSEELVRTRDPNFMNSLAGKAAGVEIKKSSSGAGGSTKVVLRGNKSLSGDSSPLFVIDGIPMANNRGNQPGMWGGTDQGDGLSAINPEDIESISVLRGSNAAVLYGSQGANGVVLITTKSGVSGKATVTLNSGFTSEQVIEFPELQYKYGAIGNAKESWSTTSGNYDDTFVEDFFQTGHNMYNALTISGGTDKTKAYFSYANTKATGITPNNNYGKNNFSFKQSTKLLNDKITVSSNVILALEKTENRLPAGYYLNPLTGLYMFPRDRDFTDYKDNYQTFNVDRNLNQQNWFVSDHHQSNPYWILNNQPKTNDSKRVIASMSVAYNILDNLTFQVRGNYDYANKLFEQQHAATSNATNVHPNGAWDYTKYDDQLAYADAILTYNTDITKDLSLNTVVGGSFQKTDYGVGVSVATGTVGLLYPNEFFFQNLPTNVQVNSTTNGSVVKQGLFANLQFGLKEFLFLDLSGRNDWASTLALTGNDSYFYPSVGLTGIVSEMFQMPSFITFGKLRASYTQVGNEVPYNRIFPQNTINAGGGVVRNTVKPFFNAKPEIITSLEFGADWRFFHNRLGVDFTYYDITSKDQFIPVPTISGEGGYTTEFINDGEISNKGIELTLSATPYRTNDFEWVTAFNFTRNRNKIVDIGPDDEKVIQLGSSEGFESKLVEGGRFNDIYVLKFQRDDQGRIIFDGGKPLRTATTELIGNLDPKWSLGWNNNFTYKRLNVGILVNGKFGGKVFSQTESMLDGAGVSLRSAEARDAGGVVVNGVDQSTDAAITSVDPETWYRAIGDRNGIGEAYVYDRTNIRVGQLNIGYNLNLSKTKLPIRAASISFIGNNLLFLYKVAPFDPELAMSTNQNAQGLDNFNLPSTRTYGLNLKLTF</sequence>
<comment type="similarity">
    <text evidence="8 9">Belongs to the TonB-dependent receptor family.</text>
</comment>
<dbReference type="Pfam" id="PF13715">
    <property type="entry name" value="CarbopepD_reg_2"/>
    <property type="match status" value="1"/>
</dbReference>
<feature type="chain" id="PRO_5016447639" evidence="10">
    <location>
        <begin position="20"/>
        <end position="1002"/>
    </location>
</feature>
<proteinExistence type="inferred from homology"/>
<dbReference type="SUPFAM" id="SSF49464">
    <property type="entry name" value="Carboxypeptidase regulatory domain-like"/>
    <property type="match status" value="1"/>
</dbReference>
<dbReference type="AlphaFoldDB" id="A0A2Z4GHA9"/>
<dbReference type="InterPro" id="IPR037066">
    <property type="entry name" value="Plug_dom_sf"/>
</dbReference>
<dbReference type="Proteomes" id="UP000249873">
    <property type="component" value="Chromosome"/>
</dbReference>
<evidence type="ECO:0000256" key="7">
    <source>
        <dbReference type="ARBA" id="ARBA00023237"/>
    </source>
</evidence>
<keyword evidence="6 8" id="KW-0472">Membrane</keyword>
<dbReference type="RefSeq" id="WP_111374067.1">
    <property type="nucleotide sequence ID" value="NZ_CP029480.1"/>
</dbReference>
<dbReference type="NCBIfam" id="TIGR04056">
    <property type="entry name" value="OMP_RagA_SusC"/>
    <property type="match status" value="1"/>
</dbReference>
<dbReference type="Pfam" id="PF00593">
    <property type="entry name" value="TonB_dep_Rec_b-barrel"/>
    <property type="match status" value="1"/>
</dbReference>
<gene>
    <name evidence="13" type="ORF">DJ013_21935</name>
</gene>
<dbReference type="InterPro" id="IPR023997">
    <property type="entry name" value="TonB-dep_OMP_SusC/RagA_CS"/>
</dbReference>
<keyword evidence="14" id="KW-1185">Reference proteome</keyword>
<keyword evidence="10" id="KW-0732">Signal</keyword>
<name>A0A2Z4GHA9_9BACT</name>
<keyword evidence="5 9" id="KW-0798">TonB box</keyword>
<evidence type="ECO:0000256" key="4">
    <source>
        <dbReference type="ARBA" id="ARBA00022692"/>
    </source>
</evidence>
<organism evidence="13 14">
    <name type="scientific">Arcticibacterium luteifluviistationis</name>
    <dbReference type="NCBI Taxonomy" id="1784714"/>
    <lineage>
        <taxon>Bacteria</taxon>
        <taxon>Pseudomonadati</taxon>
        <taxon>Bacteroidota</taxon>
        <taxon>Cytophagia</taxon>
        <taxon>Cytophagales</taxon>
        <taxon>Leadbetterellaceae</taxon>
        <taxon>Arcticibacterium</taxon>
    </lineage>
</organism>
<evidence type="ECO:0000256" key="10">
    <source>
        <dbReference type="SAM" id="SignalP"/>
    </source>
</evidence>
<evidence type="ECO:0000313" key="14">
    <source>
        <dbReference type="Proteomes" id="UP000249873"/>
    </source>
</evidence>
<dbReference type="Gene3D" id="2.40.170.20">
    <property type="entry name" value="TonB-dependent receptor, beta-barrel domain"/>
    <property type="match status" value="1"/>
</dbReference>
<dbReference type="InterPro" id="IPR012910">
    <property type="entry name" value="Plug_dom"/>
</dbReference>
<accession>A0A2Z4GHA9</accession>
<dbReference type="InterPro" id="IPR039426">
    <property type="entry name" value="TonB-dep_rcpt-like"/>
</dbReference>
<dbReference type="InterPro" id="IPR008969">
    <property type="entry name" value="CarboxyPept-like_regulatory"/>
</dbReference>
<feature type="signal peptide" evidence="10">
    <location>
        <begin position="1"/>
        <end position="19"/>
    </location>
</feature>
<keyword evidence="4 8" id="KW-0812">Transmembrane</keyword>
<keyword evidence="2 8" id="KW-0813">Transport</keyword>
<dbReference type="PROSITE" id="PS52016">
    <property type="entry name" value="TONB_DEPENDENT_REC_3"/>
    <property type="match status" value="1"/>
</dbReference>
<evidence type="ECO:0000256" key="6">
    <source>
        <dbReference type="ARBA" id="ARBA00023136"/>
    </source>
</evidence>
<evidence type="ECO:0000256" key="1">
    <source>
        <dbReference type="ARBA" id="ARBA00004571"/>
    </source>
</evidence>
<dbReference type="Gene3D" id="2.170.130.10">
    <property type="entry name" value="TonB-dependent receptor, plug domain"/>
    <property type="match status" value="1"/>
</dbReference>
<keyword evidence="3 8" id="KW-1134">Transmembrane beta strand</keyword>
<dbReference type="SUPFAM" id="SSF56935">
    <property type="entry name" value="Porins"/>
    <property type="match status" value="1"/>
</dbReference>
<dbReference type="OrthoDB" id="9768177at2"/>
<dbReference type="GO" id="GO:0009279">
    <property type="term" value="C:cell outer membrane"/>
    <property type="evidence" value="ECO:0007669"/>
    <property type="project" value="UniProtKB-SubCell"/>
</dbReference>
<evidence type="ECO:0000256" key="2">
    <source>
        <dbReference type="ARBA" id="ARBA00022448"/>
    </source>
</evidence>
<dbReference type="NCBIfam" id="TIGR04057">
    <property type="entry name" value="SusC_RagA_signa"/>
    <property type="match status" value="1"/>
</dbReference>
<evidence type="ECO:0000256" key="8">
    <source>
        <dbReference type="PROSITE-ProRule" id="PRU01360"/>
    </source>
</evidence>
<feature type="domain" description="TonB-dependent receptor plug" evidence="12">
    <location>
        <begin position="115"/>
        <end position="237"/>
    </location>
</feature>
<keyword evidence="7 8" id="KW-0998">Cell outer membrane</keyword>
<dbReference type="Pfam" id="PF07715">
    <property type="entry name" value="Plug"/>
    <property type="match status" value="1"/>
</dbReference>
<evidence type="ECO:0000256" key="3">
    <source>
        <dbReference type="ARBA" id="ARBA00022452"/>
    </source>
</evidence>
<dbReference type="InterPro" id="IPR000531">
    <property type="entry name" value="Beta-barrel_TonB"/>
</dbReference>
<evidence type="ECO:0000256" key="5">
    <source>
        <dbReference type="ARBA" id="ARBA00023077"/>
    </source>
</evidence>
<dbReference type="InterPro" id="IPR023996">
    <property type="entry name" value="TonB-dep_OMP_SusC/RagA"/>
</dbReference>
<reference evidence="13 14" key="1">
    <citation type="submission" date="2018-05" db="EMBL/GenBank/DDBJ databases">
        <title>Complete genome sequence of Arcticibacterium luteifluviistationis SM1504T, a cytophagaceae bacterium isolated from Arctic surface seawater.</title>
        <authorList>
            <person name="Li Y."/>
            <person name="Qin Q.-L."/>
        </authorList>
    </citation>
    <scope>NUCLEOTIDE SEQUENCE [LARGE SCALE GENOMIC DNA]</scope>
    <source>
        <strain evidence="13 14">SM1504</strain>
    </source>
</reference>